<evidence type="ECO:0000313" key="1">
    <source>
        <dbReference type="EMBL" id="KAK0070337.1"/>
    </source>
</evidence>
<dbReference type="GO" id="GO:0005507">
    <property type="term" value="F:copper ion binding"/>
    <property type="evidence" value="ECO:0007669"/>
    <property type="project" value="InterPro"/>
</dbReference>
<dbReference type="GO" id="GO:0005615">
    <property type="term" value="C:extracellular space"/>
    <property type="evidence" value="ECO:0007669"/>
    <property type="project" value="TreeGrafter"/>
</dbReference>
<proteinExistence type="predicted"/>
<dbReference type="PANTHER" id="PTHR45817">
    <property type="entry name" value="LYSYL OXIDASE-LIKE-RELATED"/>
    <property type="match status" value="1"/>
</dbReference>
<evidence type="ECO:0000313" key="2">
    <source>
        <dbReference type="Proteomes" id="UP001233172"/>
    </source>
</evidence>
<dbReference type="Pfam" id="PF01186">
    <property type="entry name" value="Lysyl_oxidase"/>
    <property type="match status" value="1"/>
</dbReference>
<organism evidence="1 2">
    <name type="scientific">Biomphalaria pfeifferi</name>
    <name type="common">Bloodfluke planorb</name>
    <name type="synonym">Freshwater snail</name>
    <dbReference type="NCBI Taxonomy" id="112525"/>
    <lineage>
        <taxon>Eukaryota</taxon>
        <taxon>Metazoa</taxon>
        <taxon>Spiralia</taxon>
        <taxon>Lophotrochozoa</taxon>
        <taxon>Mollusca</taxon>
        <taxon>Gastropoda</taxon>
        <taxon>Heterobranchia</taxon>
        <taxon>Euthyneura</taxon>
        <taxon>Panpulmonata</taxon>
        <taxon>Hygrophila</taxon>
        <taxon>Lymnaeoidea</taxon>
        <taxon>Planorbidae</taxon>
        <taxon>Biomphalaria</taxon>
    </lineage>
</organism>
<keyword evidence="2" id="KW-1185">Reference proteome</keyword>
<name>A0AAD8FMD3_BIOPF</name>
<dbReference type="InterPro" id="IPR001695">
    <property type="entry name" value="Lysyl_oxidase"/>
</dbReference>
<reference evidence="1" key="1">
    <citation type="journal article" date="2023" name="PLoS Negl. Trop. Dis.">
        <title>A genome sequence for Biomphalaria pfeifferi, the major vector snail for the human-infecting parasite Schistosoma mansoni.</title>
        <authorList>
            <person name="Bu L."/>
            <person name="Lu L."/>
            <person name="Laidemitt M.R."/>
            <person name="Zhang S.M."/>
            <person name="Mutuku M."/>
            <person name="Mkoji G."/>
            <person name="Steinauer M."/>
            <person name="Loker E.S."/>
        </authorList>
    </citation>
    <scope>NUCLEOTIDE SEQUENCE</scope>
    <source>
        <strain evidence="1">KasaAsao</strain>
    </source>
</reference>
<dbReference type="PRINTS" id="PR00074">
    <property type="entry name" value="LYSYLOXIDASE"/>
</dbReference>
<comment type="caution">
    <text evidence="1">The sequence shown here is derived from an EMBL/GenBank/DDBJ whole genome shotgun (WGS) entry which is preliminary data.</text>
</comment>
<accession>A0AAD8FMD3</accession>
<dbReference type="PANTHER" id="PTHR45817:SF4">
    <property type="entry name" value="LYSYL OXIDASE-LIKE-RELATED"/>
    <property type="match status" value="1"/>
</dbReference>
<dbReference type="Proteomes" id="UP001233172">
    <property type="component" value="Unassembled WGS sequence"/>
</dbReference>
<dbReference type="EMBL" id="JASAOG010000001">
    <property type="protein sequence ID" value="KAK0070337.1"/>
    <property type="molecule type" value="Genomic_DNA"/>
</dbReference>
<protein>
    <submittedName>
        <fullName evidence="1">Lysyl oxidase 2B</fullName>
    </submittedName>
</protein>
<sequence>HYHSMEIFAHYDIIDRNGTRLAQGSKASFCLEDSACDQGVHPQFNCKGYAEQGLSVNCSDNYLFDIDCQWIDITDIKPGEYEFLIEINPDMLVAESNFDNNVVSCRLYYSGFFASLRNCHYKSLLDFRKP</sequence>
<dbReference type="GO" id="GO:0004720">
    <property type="term" value="F:protein-lysine 6-oxidase activity"/>
    <property type="evidence" value="ECO:0007669"/>
    <property type="project" value="TreeGrafter"/>
</dbReference>
<dbReference type="InterPro" id="IPR050912">
    <property type="entry name" value="LOX-like_protein"/>
</dbReference>
<dbReference type="AlphaFoldDB" id="A0AAD8FMD3"/>
<feature type="non-terminal residue" evidence="1">
    <location>
        <position position="1"/>
    </location>
</feature>
<gene>
    <name evidence="1" type="ORF">Bpfe_000320</name>
</gene>
<reference evidence="1" key="2">
    <citation type="submission" date="2023-04" db="EMBL/GenBank/DDBJ databases">
        <authorList>
            <person name="Bu L."/>
            <person name="Lu L."/>
            <person name="Laidemitt M.R."/>
            <person name="Zhang S.M."/>
            <person name="Mutuku M."/>
            <person name="Mkoji G."/>
            <person name="Steinauer M."/>
            <person name="Loker E.S."/>
        </authorList>
    </citation>
    <scope>NUCLEOTIDE SEQUENCE</scope>
    <source>
        <strain evidence="1">KasaAsao</strain>
        <tissue evidence="1">Whole Snail</tissue>
    </source>
</reference>